<dbReference type="InterPro" id="IPR052906">
    <property type="entry name" value="Type_IV_Methyl-Rstrct_Enzyme"/>
</dbReference>
<dbReference type="RefSeq" id="WP_215863617.1">
    <property type="nucleotide sequence ID" value="NZ_JABELD010000054.1"/>
</dbReference>
<proteinExistence type="predicted"/>
<keyword evidence="3" id="KW-0378">Hydrolase</keyword>
<dbReference type="Proteomes" id="UP001197028">
    <property type="component" value="Unassembled WGS sequence"/>
</dbReference>
<reference evidence="3 4" key="1">
    <citation type="journal article" date="2021" name="ISME J.">
        <title>Genomic evolution of the class Acidithiobacillia: deep-branching Proteobacteria living in extreme acidic conditions.</title>
        <authorList>
            <person name="Moya-Beltran A."/>
            <person name="Beard S."/>
            <person name="Rojas-Villalobos C."/>
            <person name="Issotta F."/>
            <person name="Gallardo Y."/>
            <person name="Ulloa R."/>
            <person name="Giaveno A."/>
            <person name="Degli Esposti M."/>
            <person name="Johnson D.B."/>
            <person name="Quatrini R."/>
        </authorList>
    </citation>
    <scope>NUCLEOTIDE SEQUENCE [LARGE SCALE GENOMIC DNA]</scope>
    <source>
        <strain evidence="3 4">ATCC 19703</strain>
    </source>
</reference>
<name>A0ABS5ZR52_9PROT</name>
<feature type="coiled-coil region" evidence="1">
    <location>
        <begin position="193"/>
        <end position="220"/>
    </location>
</feature>
<dbReference type="SUPFAM" id="SSF52980">
    <property type="entry name" value="Restriction endonuclease-like"/>
    <property type="match status" value="1"/>
</dbReference>
<keyword evidence="3" id="KW-0540">Nuclease</keyword>
<dbReference type="Pfam" id="PF04471">
    <property type="entry name" value="Mrr_cat"/>
    <property type="match status" value="1"/>
</dbReference>
<accession>A0ABS5ZR52</accession>
<dbReference type="InterPro" id="IPR011856">
    <property type="entry name" value="tRNA_endonuc-like_dom_sf"/>
</dbReference>
<keyword evidence="4" id="KW-1185">Reference proteome</keyword>
<sequence>MARGSSWVNATIRIAKAIESDSRRATNAAIRQHNAQIRYQQRLLREQERLLREQERANKQALMEKFLEEKEDAIQYAADKTIESENQRNILLALLKNAETTKISFSWNQFKQDDKFSDTKPTQPKFKDYPREINLEEYEPKLGLLDKLSKKRGNKKIQIAHETLQKDKDFRENEVLKINAQNDIITREYKIKYDSWNAKKNEFEQKQKDYNESIDKQEELFNKNEQKYIEVYFDAIINSLRLPEELITSWIVSYDKPSKILVIDYDLPDREVIPTLKSMKYISTRKEFTETVLKEKEIDGFYDKMNYQLCLRISHDLYLSDINDQLIAIIFNGIYYGINKGTGIEETKCIMSLQTKKAEFVEINIQNVDAKTCFLKFKGISGAKLFEYVPVAPILQFNKEDDRFVEGKSIKGMINGTNIASMDWEDFEHLIREVFEKEFAVNGSEIKITQASRDGGVDAVMFDPDPIRGGKYIIQAKRYTNVVGVSAVRDLYGTLMNEGAVKGILVTTANYGADSYEFAKDKPITLINGSNLLHMLQNHGYNARIDIEEAKKTLSEIN</sequence>
<evidence type="ECO:0000256" key="1">
    <source>
        <dbReference type="SAM" id="Coils"/>
    </source>
</evidence>
<evidence type="ECO:0000259" key="2">
    <source>
        <dbReference type="Pfam" id="PF04471"/>
    </source>
</evidence>
<dbReference type="GO" id="GO:0004519">
    <property type="term" value="F:endonuclease activity"/>
    <property type="evidence" value="ECO:0007669"/>
    <property type="project" value="UniProtKB-KW"/>
</dbReference>
<dbReference type="InterPro" id="IPR011335">
    <property type="entry name" value="Restrct_endonuc-II-like"/>
</dbReference>
<keyword evidence="1" id="KW-0175">Coiled coil</keyword>
<evidence type="ECO:0000313" key="3">
    <source>
        <dbReference type="EMBL" id="MBU2738648.1"/>
    </source>
</evidence>
<gene>
    <name evidence="3" type="ORF">HJG40_07575</name>
</gene>
<dbReference type="InterPro" id="IPR007560">
    <property type="entry name" value="Restrct_endonuc_IV_Mrr"/>
</dbReference>
<feature type="coiled-coil region" evidence="1">
    <location>
        <begin position="37"/>
        <end position="65"/>
    </location>
</feature>
<feature type="domain" description="Restriction endonuclease type IV Mrr" evidence="2">
    <location>
        <begin position="419"/>
        <end position="536"/>
    </location>
</feature>
<evidence type="ECO:0000313" key="4">
    <source>
        <dbReference type="Proteomes" id="UP001197028"/>
    </source>
</evidence>
<comment type="caution">
    <text evidence="3">The sequence shown here is derived from an EMBL/GenBank/DDBJ whole genome shotgun (WGS) entry which is preliminary data.</text>
</comment>
<dbReference type="PANTHER" id="PTHR30015:SF7">
    <property type="entry name" value="TYPE IV METHYL-DIRECTED RESTRICTION ENZYME ECOKMRR"/>
    <property type="match status" value="1"/>
</dbReference>
<protein>
    <submittedName>
        <fullName evidence="3">Restriction endonuclease</fullName>
    </submittedName>
</protein>
<keyword evidence="3" id="KW-0255">Endonuclease</keyword>
<dbReference type="EMBL" id="JABELD010000054">
    <property type="protein sequence ID" value="MBU2738648.1"/>
    <property type="molecule type" value="Genomic_DNA"/>
</dbReference>
<dbReference type="Gene3D" id="3.40.1350.10">
    <property type="match status" value="1"/>
</dbReference>
<dbReference type="PANTHER" id="PTHR30015">
    <property type="entry name" value="MRR RESTRICTION SYSTEM PROTEIN"/>
    <property type="match status" value="1"/>
</dbReference>
<organism evidence="3 4">
    <name type="scientific">Acidithiobacillus concretivorus</name>
    <dbReference type="NCBI Taxonomy" id="3063952"/>
    <lineage>
        <taxon>Bacteria</taxon>
        <taxon>Pseudomonadati</taxon>
        <taxon>Pseudomonadota</taxon>
        <taxon>Acidithiobacillia</taxon>
        <taxon>Acidithiobacillales</taxon>
        <taxon>Acidithiobacillaceae</taxon>
        <taxon>Acidithiobacillus</taxon>
    </lineage>
</organism>